<dbReference type="InterPro" id="IPR050076">
    <property type="entry name" value="ArchSynthase1/Queuine_TRR"/>
</dbReference>
<dbReference type="NCBIfam" id="TIGR00430">
    <property type="entry name" value="Q_tRNA_tgt"/>
    <property type="match status" value="1"/>
</dbReference>
<dbReference type="InterPro" id="IPR002616">
    <property type="entry name" value="tRNA_ribo_trans-like"/>
</dbReference>
<evidence type="ECO:0000256" key="1">
    <source>
        <dbReference type="ARBA" id="ARBA00004691"/>
    </source>
</evidence>
<feature type="region of interest" description="RNA binding; important for wobble base 34 recognition" evidence="7">
    <location>
        <begin position="277"/>
        <end position="281"/>
    </location>
</feature>
<feature type="binding site" evidence="7">
    <location>
        <begin position="92"/>
        <end position="96"/>
    </location>
    <ligand>
        <name>substrate</name>
    </ligand>
</feature>
<dbReference type="EMBL" id="FNXY01000005">
    <property type="protein sequence ID" value="SEJ18166.1"/>
    <property type="molecule type" value="Genomic_DNA"/>
</dbReference>
<dbReference type="Gene3D" id="3.20.20.105">
    <property type="entry name" value="Queuine tRNA-ribosyltransferase-like"/>
    <property type="match status" value="1"/>
</dbReference>
<dbReference type="UniPathway" id="UPA00392"/>
<dbReference type="AlphaFoldDB" id="A0A1H6WQV7"/>
<proteinExistence type="inferred from homology"/>
<dbReference type="GO" id="GO:0005829">
    <property type="term" value="C:cytosol"/>
    <property type="evidence" value="ECO:0007669"/>
    <property type="project" value="TreeGrafter"/>
</dbReference>
<gene>
    <name evidence="7" type="primary">tgt</name>
    <name evidence="9" type="ORF">SAMN04487995_3645</name>
</gene>
<dbReference type="PANTHER" id="PTHR46499">
    <property type="entry name" value="QUEUINE TRNA-RIBOSYLTRANSFERASE"/>
    <property type="match status" value="1"/>
</dbReference>
<organism evidence="9 10">
    <name type="scientific">Dyadobacter koreensis</name>
    <dbReference type="NCBI Taxonomy" id="408657"/>
    <lineage>
        <taxon>Bacteria</taxon>
        <taxon>Pseudomonadati</taxon>
        <taxon>Bacteroidota</taxon>
        <taxon>Cytophagia</taxon>
        <taxon>Cytophagales</taxon>
        <taxon>Spirosomataceae</taxon>
        <taxon>Dyadobacter</taxon>
    </lineage>
</organism>
<comment type="function">
    <text evidence="7">Catalyzes the base-exchange of a guanine (G) residue with the queuine precursor 7-aminomethyl-7-deazaguanine (PreQ1) at position 34 (anticodon wobble position) in tRNAs with GU(N) anticodons (tRNA-Asp, -Asn, -His and -Tyr). Catalysis occurs through a double-displacement mechanism. The nucleophile active site attacks the C1' of nucleotide 34 to detach the guanine base from the RNA, forming a covalent enzyme-RNA intermediate. The proton acceptor active site deprotonates the incoming PreQ1, allowing a nucleophilic attack on the C1' of the ribose to form the product. After dissociation, two additional enzymatic reactions on the tRNA convert PreQ1 to queuine (Q), resulting in the hypermodified nucleoside queuosine (7-(((4,5-cis-dihydroxy-2-cyclopenten-1-yl)amino)methyl)-7-deazaguanosine).</text>
</comment>
<dbReference type="PANTHER" id="PTHR46499:SF1">
    <property type="entry name" value="QUEUINE TRNA-RIBOSYLTRANSFERASE"/>
    <property type="match status" value="1"/>
</dbReference>
<dbReference type="RefSeq" id="WP_090337565.1">
    <property type="nucleotide sequence ID" value="NZ_FNXY01000005.1"/>
</dbReference>
<feature type="region of interest" description="RNA binding" evidence="7">
    <location>
        <begin position="253"/>
        <end position="259"/>
    </location>
</feature>
<evidence type="ECO:0000259" key="8">
    <source>
        <dbReference type="Pfam" id="PF01702"/>
    </source>
</evidence>
<dbReference type="EC" id="2.4.2.29" evidence="7"/>
<dbReference type="FunFam" id="3.20.20.105:FF:000001">
    <property type="entry name" value="Queuine tRNA-ribosyltransferase"/>
    <property type="match status" value="1"/>
</dbReference>
<feature type="active site" description="Nucleophile" evidence="7">
    <location>
        <position position="272"/>
    </location>
</feature>
<keyword evidence="2 7" id="KW-0328">Glycosyltransferase</keyword>
<dbReference type="InterPro" id="IPR004803">
    <property type="entry name" value="TGT"/>
</dbReference>
<dbReference type="SUPFAM" id="SSF51713">
    <property type="entry name" value="tRNA-guanine transglycosylase"/>
    <property type="match status" value="1"/>
</dbReference>
<evidence type="ECO:0000313" key="10">
    <source>
        <dbReference type="Proteomes" id="UP000199532"/>
    </source>
</evidence>
<dbReference type="Pfam" id="PF01702">
    <property type="entry name" value="TGT"/>
    <property type="match status" value="1"/>
</dbReference>
<evidence type="ECO:0000256" key="2">
    <source>
        <dbReference type="ARBA" id="ARBA00022676"/>
    </source>
</evidence>
<comment type="subunit">
    <text evidence="7">Homodimer. Within each dimer, one monomer is responsible for RNA recognition and catalysis, while the other monomer binds to the replacement base PreQ1.</text>
</comment>
<keyword evidence="10" id="KW-1185">Reference proteome</keyword>
<evidence type="ECO:0000313" key="9">
    <source>
        <dbReference type="EMBL" id="SEJ18166.1"/>
    </source>
</evidence>
<name>A0A1H6WQV7_9BACT</name>
<dbReference type="GO" id="GO:0008479">
    <property type="term" value="F:tRNA-guanosine(34) queuine transglycosylase activity"/>
    <property type="evidence" value="ECO:0007669"/>
    <property type="project" value="UniProtKB-UniRule"/>
</dbReference>
<feature type="binding site" evidence="7">
    <location>
        <position position="222"/>
    </location>
    <ligand>
        <name>substrate</name>
    </ligand>
</feature>
<keyword evidence="4 7" id="KW-0819">tRNA processing</keyword>
<feature type="binding site" evidence="7">
    <location>
        <position position="195"/>
    </location>
    <ligand>
        <name>substrate</name>
    </ligand>
</feature>
<feature type="domain" description="tRNA-guanine(15) transglycosylase-like" evidence="8">
    <location>
        <begin position="12"/>
        <end position="372"/>
    </location>
</feature>
<dbReference type="NCBIfam" id="TIGR00449">
    <property type="entry name" value="tgt_general"/>
    <property type="match status" value="1"/>
</dbReference>
<evidence type="ECO:0000256" key="4">
    <source>
        <dbReference type="ARBA" id="ARBA00022694"/>
    </source>
</evidence>
<reference evidence="9 10" key="1">
    <citation type="submission" date="2016-10" db="EMBL/GenBank/DDBJ databases">
        <authorList>
            <person name="de Groot N.N."/>
        </authorList>
    </citation>
    <scope>NUCLEOTIDE SEQUENCE [LARGE SCALE GENOMIC DNA]</scope>
    <source>
        <strain evidence="9 10">DSM 19938</strain>
    </source>
</reference>
<evidence type="ECO:0000256" key="5">
    <source>
        <dbReference type="ARBA" id="ARBA00022785"/>
    </source>
</evidence>
<comment type="catalytic activity">
    <reaction evidence="6 7">
        <text>7-aminomethyl-7-carbaguanine + guanosine(34) in tRNA = 7-aminomethyl-7-carbaguanosine(34) in tRNA + guanine</text>
        <dbReference type="Rhea" id="RHEA:24104"/>
        <dbReference type="Rhea" id="RHEA-COMP:10341"/>
        <dbReference type="Rhea" id="RHEA-COMP:10342"/>
        <dbReference type="ChEBI" id="CHEBI:16235"/>
        <dbReference type="ChEBI" id="CHEBI:58703"/>
        <dbReference type="ChEBI" id="CHEBI:74269"/>
        <dbReference type="ChEBI" id="CHEBI:82833"/>
        <dbReference type="EC" id="2.4.2.29"/>
    </reaction>
</comment>
<dbReference type="GO" id="GO:0008616">
    <property type="term" value="P:tRNA queuosine(34) biosynthetic process"/>
    <property type="evidence" value="ECO:0007669"/>
    <property type="project" value="UniProtKB-UniRule"/>
</dbReference>
<protein>
    <recommendedName>
        <fullName evidence="7">Queuine tRNA-ribosyltransferase</fullName>
        <ecNumber evidence="7">2.4.2.29</ecNumber>
    </recommendedName>
    <alternativeName>
        <fullName evidence="7">Guanine insertion enzyme</fullName>
    </alternativeName>
    <alternativeName>
        <fullName evidence="7">tRNA-guanine transglycosylase</fullName>
    </alternativeName>
</protein>
<evidence type="ECO:0000256" key="3">
    <source>
        <dbReference type="ARBA" id="ARBA00022679"/>
    </source>
</evidence>
<dbReference type="HAMAP" id="MF_00168">
    <property type="entry name" value="Q_tRNA_Tgt"/>
    <property type="match status" value="1"/>
</dbReference>
<feature type="binding site" evidence="7">
    <location>
        <position position="147"/>
    </location>
    <ligand>
        <name>substrate</name>
    </ligand>
</feature>
<comment type="caution">
    <text evidence="7">Lacks conserved residue(s) required for the propagation of feature annotation.</text>
</comment>
<dbReference type="InterPro" id="IPR036511">
    <property type="entry name" value="TGT-like_sf"/>
</dbReference>
<feature type="active site" description="Proton acceptor" evidence="7">
    <location>
        <position position="92"/>
    </location>
</feature>
<comment type="pathway">
    <text evidence="1 7">tRNA modification; tRNA-queuosine biosynthesis.</text>
</comment>
<evidence type="ECO:0000256" key="6">
    <source>
        <dbReference type="ARBA" id="ARBA00050112"/>
    </source>
</evidence>
<dbReference type="STRING" id="408657.SAMN04487995_3645"/>
<keyword evidence="5 7" id="KW-0671">Queuosine biosynthesis</keyword>
<sequence length="377" mass="42360">MKFTLQTQDPQSKARAGVVETDHGTIQTPIFMPVGTAGTVKAVHQRELKEDIKAQIILGNTYHLYLRPGLDILQKAGGLHKFNGWDRPILTDSGGYQVYSLAGTGRKINEQGVVFKSHIDGGIHTFTPEGVMDIQRTIGADIIMAFDECTPYPCDFTYARNSMEMTHRWLGRCCTRFDETQPLYGHSQTLFPIVQGSVYKDLRKQSAEVIASYEREGNAIGGLSVGEPAEIMYELTEVVCDILPKDKPRYLMGVGTPANILECIALGVDMFDCVMPTRNARNGMIFTTEGIINIKNEKWKDDLSAIDKNLGGYVSTFYSKAYLRHLVKSEEMLGAQIASVHNLTFYLWLVNTAREKIIEGTFTIWKKEIEKKLMQRL</sequence>
<evidence type="ECO:0000256" key="7">
    <source>
        <dbReference type="HAMAP-Rule" id="MF_00168"/>
    </source>
</evidence>
<dbReference type="OrthoDB" id="9805417at2"/>
<dbReference type="Proteomes" id="UP000199532">
    <property type="component" value="Unassembled WGS sequence"/>
</dbReference>
<accession>A0A1H6WQV7</accession>
<keyword evidence="3 7" id="KW-0808">Transferase</keyword>
<comment type="similarity">
    <text evidence="7">Belongs to the queuine tRNA-ribosyltransferase family.</text>
</comment>